<comment type="similarity">
    <text evidence="1 4">Belongs to the DapA family.</text>
</comment>
<dbReference type="GO" id="GO:0008840">
    <property type="term" value="F:4-hydroxy-tetrahydrodipicolinate synthase activity"/>
    <property type="evidence" value="ECO:0007669"/>
    <property type="project" value="TreeGrafter"/>
</dbReference>
<gene>
    <name evidence="7" type="ORF">C8J48_1943</name>
</gene>
<feature type="binding site" evidence="6">
    <location>
        <position position="207"/>
    </location>
    <ligand>
        <name>pyruvate</name>
        <dbReference type="ChEBI" id="CHEBI:15361"/>
    </ligand>
</feature>
<dbReference type="AlphaFoldDB" id="A0A2T4ZBQ1"/>
<evidence type="ECO:0000256" key="2">
    <source>
        <dbReference type="ARBA" id="ARBA00023239"/>
    </source>
</evidence>
<dbReference type="GO" id="GO:0044281">
    <property type="term" value="P:small molecule metabolic process"/>
    <property type="evidence" value="ECO:0007669"/>
    <property type="project" value="UniProtKB-ARBA"/>
</dbReference>
<dbReference type="Pfam" id="PF00701">
    <property type="entry name" value="DHDPS"/>
    <property type="match status" value="1"/>
</dbReference>
<dbReference type="PROSITE" id="PS00666">
    <property type="entry name" value="DHDPS_2"/>
    <property type="match status" value="1"/>
</dbReference>
<organism evidence="7 8">
    <name type="scientific">Desmospora activa DSM 45169</name>
    <dbReference type="NCBI Taxonomy" id="1121389"/>
    <lineage>
        <taxon>Bacteria</taxon>
        <taxon>Bacillati</taxon>
        <taxon>Bacillota</taxon>
        <taxon>Bacilli</taxon>
        <taxon>Bacillales</taxon>
        <taxon>Thermoactinomycetaceae</taxon>
        <taxon>Desmospora</taxon>
    </lineage>
</organism>
<dbReference type="InterPro" id="IPR020624">
    <property type="entry name" value="Schiff_base-form_aldolases_CS"/>
</dbReference>
<dbReference type="PANTHER" id="PTHR12128:SF66">
    <property type="entry name" value="4-HYDROXY-2-OXOGLUTARATE ALDOLASE, MITOCHONDRIAL"/>
    <property type="match status" value="1"/>
</dbReference>
<dbReference type="EMBL" id="PZZP01000001">
    <property type="protein sequence ID" value="PTM59331.1"/>
    <property type="molecule type" value="Genomic_DNA"/>
</dbReference>
<evidence type="ECO:0000256" key="3">
    <source>
        <dbReference type="ARBA" id="ARBA00023270"/>
    </source>
</evidence>
<feature type="binding site" evidence="6">
    <location>
        <position position="46"/>
    </location>
    <ligand>
        <name>pyruvate</name>
        <dbReference type="ChEBI" id="CHEBI:15361"/>
    </ligand>
</feature>
<evidence type="ECO:0000313" key="8">
    <source>
        <dbReference type="Proteomes" id="UP000241639"/>
    </source>
</evidence>
<protein>
    <submittedName>
        <fullName evidence="7">4-hydroxy-tetrahydrodipicolinate synthase</fullName>
    </submittedName>
</protein>
<reference evidence="7 8" key="1">
    <citation type="submission" date="2018-04" db="EMBL/GenBank/DDBJ databases">
        <title>Genomic Encyclopedia of Archaeal and Bacterial Type Strains, Phase II (KMG-II): from individual species to whole genera.</title>
        <authorList>
            <person name="Goeker M."/>
        </authorList>
    </citation>
    <scope>NUCLEOTIDE SEQUENCE [LARGE SCALE GENOMIC DNA]</scope>
    <source>
        <strain evidence="7 8">DSM 45169</strain>
    </source>
</reference>
<dbReference type="OrthoDB" id="9771791at2"/>
<dbReference type="InterPro" id="IPR002220">
    <property type="entry name" value="DapA-like"/>
</dbReference>
<comment type="caution">
    <text evidence="7">The sequence shown here is derived from an EMBL/GenBank/DDBJ whole genome shotgun (WGS) entry which is preliminary data.</text>
</comment>
<accession>A0A2T4ZBQ1</accession>
<evidence type="ECO:0000256" key="1">
    <source>
        <dbReference type="ARBA" id="ARBA00007592"/>
    </source>
</evidence>
<feature type="active site" description="Proton donor/acceptor" evidence="5">
    <location>
        <position position="136"/>
    </location>
</feature>
<keyword evidence="3" id="KW-0704">Schiff base</keyword>
<evidence type="ECO:0000313" key="7">
    <source>
        <dbReference type="EMBL" id="PTM59331.1"/>
    </source>
</evidence>
<evidence type="ECO:0000256" key="5">
    <source>
        <dbReference type="PIRSR" id="PIRSR001365-1"/>
    </source>
</evidence>
<dbReference type="SUPFAM" id="SSF51569">
    <property type="entry name" value="Aldolase"/>
    <property type="match status" value="1"/>
</dbReference>
<dbReference type="Gene3D" id="3.20.20.70">
    <property type="entry name" value="Aldolase class I"/>
    <property type="match status" value="1"/>
</dbReference>
<dbReference type="InterPro" id="IPR013785">
    <property type="entry name" value="Aldolase_TIM"/>
</dbReference>
<dbReference type="PROSITE" id="PS00665">
    <property type="entry name" value="DHDPS_1"/>
    <property type="match status" value="1"/>
</dbReference>
<dbReference type="PIRSF" id="PIRSF001365">
    <property type="entry name" value="DHDPS"/>
    <property type="match status" value="1"/>
</dbReference>
<dbReference type="InterPro" id="IPR020625">
    <property type="entry name" value="Schiff_base-form_aldolases_AS"/>
</dbReference>
<dbReference type="CDD" id="cd00408">
    <property type="entry name" value="DHDPS-like"/>
    <property type="match status" value="1"/>
</dbReference>
<keyword evidence="2 4" id="KW-0456">Lyase</keyword>
<dbReference type="PRINTS" id="PR00146">
    <property type="entry name" value="DHPICSNTHASE"/>
</dbReference>
<dbReference type="RefSeq" id="WP_107726236.1">
    <property type="nucleotide sequence ID" value="NZ_PZZP01000001.1"/>
</dbReference>
<proteinExistence type="inferred from homology"/>
<name>A0A2T4ZBQ1_9BACL</name>
<keyword evidence="8" id="KW-1185">Reference proteome</keyword>
<dbReference type="SMART" id="SM01130">
    <property type="entry name" value="DHDPS"/>
    <property type="match status" value="1"/>
</dbReference>
<evidence type="ECO:0000256" key="6">
    <source>
        <dbReference type="PIRSR" id="PIRSR001365-2"/>
    </source>
</evidence>
<feature type="active site" description="Schiff-base intermediate with substrate" evidence="5">
    <location>
        <position position="165"/>
    </location>
</feature>
<dbReference type="Proteomes" id="UP000241639">
    <property type="component" value="Unassembled WGS sequence"/>
</dbReference>
<sequence length="295" mass="33043">MRFQGIYPAMLTPFEEDDRVDYDAMGHLIEFLIGKGVHGLFPLGTTGEGMLLSIEERKQVAEFIIRTVNGRIPVVLHVGDISTARVVQLAQHAERIGASGISVICPYFFPLDDDAIFGHYQQISQSVSQSFPLFVYNFPGNARNEIRRPLLARLIADFPNIRALKFSSDDFSEIQRILLETSDDFSVMLGPDQYVFSGLVAGASGSVSGNANIFPEPFVRLYQHYQKGEWEAAKKEQAKIIQISDALMHGKDLSVFKTALAYRGLSGGVVRSPLRNITAEEEKDLFRRLERLELK</sequence>
<dbReference type="PANTHER" id="PTHR12128">
    <property type="entry name" value="DIHYDRODIPICOLINATE SYNTHASE"/>
    <property type="match status" value="1"/>
</dbReference>
<evidence type="ECO:0000256" key="4">
    <source>
        <dbReference type="PIRNR" id="PIRNR001365"/>
    </source>
</evidence>